<feature type="transmembrane region" description="Helical" evidence="5">
    <location>
        <begin position="124"/>
        <end position="147"/>
    </location>
</feature>
<dbReference type="Pfam" id="PF07264">
    <property type="entry name" value="EI24"/>
    <property type="match status" value="1"/>
</dbReference>
<dbReference type="RefSeq" id="WP_418161377.1">
    <property type="nucleotide sequence ID" value="NZ_JBBLZC010000029.1"/>
</dbReference>
<comment type="caution">
    <text evidence="6">The sequence shown here is derived from an EMBL/GenBank/DDBJ whole genome shotgun (WGS) entry which is preliminary data.</text>
</comment>
<feature type="transmembrane region" description="Helical" evidence="5">
    <location>
        <begin position="20"/>
        <end position="43"/>
    </location>
</feature>
<comment type="subcellular location">
    <subcellularLocation>
        <location evidence="1">Membrane</location>
        <topology evidence="1">Multi-pass membrane protein</topology>
    </subcellularLocation>
</comment>
<evidence type="ECO:0000313" key="6">
    <source>
        <dbReference type="EMBL" id="MEK0085527.1"/>
    </source>
</evidence>
<evidence type="ECO:0000256" key="4">
    <source>
        <dbReference type="ARBA" id="ARBA00023136"/>
    </source>
</evidence>
<feature type="transmembrane region" description="Helical" evidence="5">
    <location>
        <begin position="63"/>
        <end position="86"/>
    </location>
</feature>
<dbReference type="InterPro" id="IPR059112">
    <property type="entry name" value="CysZ/EI24"/>
</dbReference>
<sequence length="228" mass="25125">MLKELVRAFAELGDPNVRRVLWLGVGLSVLTLAALVVGVDWLLGWAARTSYGWINATVEVLGVLGTLVVSWFLFPSIVVAVSGLFLERVVDATEARYFPALPPTSPLPWHGALAASLRLLGLSLLLNLLALPLYFVPLLNLPLWLLLNGYLVGREYAELVGLRRIDPATLTVLRRQQRGMFWLTGIVIAFLLTIPVVNLIAPIVGASFMTQRFHRFCGEMLALARRSA</sequence>
<keyword evidence="7" id="KW-1185">Reference proteome</keyword>
<gene>
    <name evidence="6" type="ORF">U1T56_20435</name>
</gene>
<reference evidence="6 7" key="1">
    <citation type="submission" date="2024-01" db="EMBL/GenBank/DDBJ databases">
        <title>Multi-omics insights into the function and evolution of sodium benzoate biodegradation pathways in Benzoatithermus flavus gen. nov., sp. nov. from hot spring.</title>
        <authorList>
            <person name="Hu C.-J."/>
            <person name="Li W.-J."/>
        </authorList>
    </citation>
    <scope>NUCLEOTIDE SEQUENCE [LARGE SCALE GENOMIC DNA]</scope>
    <source>
        <strain evidence="6 7">SYSU G07066</strain>
    </source>
</reference>
<organism evidence="6 7">
    <name type="scientific">Benzoatithermus flavus</name>
    <dbReference type="NCBI Taxonomy" id="3108223"/>
    <lineage>
        <taxon>Bacteria</taxon>
        <taxon>Pseudomonadati</taxon>
        <taxon>Pseudomonadota</taxon>
        <taxon>Alphaproteobacteria</taxon>
        <taxon>Geminicoccales</taxon>
        <taxon>Geminicoccaceae</taxon>
        <taxon>Benzoatithermus</taxon>
    </lineage>
</organism>
<keyword evidence="2 5" id="KW-0812">Transmembrane</keyword>
<dbReference type="EMBL" id="JBBLZC010000029">
    <property type="protein sequence ID" value="MEK0085527.1"/>
    <property type="molecule type" value="Genomic_DNA"/>
</dbReference>
<evidence type="ECO:0000256" key="5">
    <source>
        <dbReference type="SAM" id="Phobius"/>
    </source>
</evidence>
<accession>A0ABU8XWG8</accession>
<keyword evidence="3 5" id="KW-1133">Transmembrane helix</keyword>
<dbReference type="Proteomes" id="UP001375743">
    <property type="component" value="Unassembled WGS sequence"/>
</dbReference>
<evidence type="ECO:0000256" key="2">
    <source>
        <dbReference type="ARBA" id="ARBA00022692"/>
    </source>
</evidence>
<proteinExistence type="predicted"/>
<keyword evidence="4 5" id="KW-0472">Membrane</keyword>
<protein>
    <submittedName>
        <fullName evidence="6">EI24 domain-containing protein</fullName>
    </submittedName>
</protein>
<name>A0ABU8XWG8_9PROT</name>
<feature type="transmembrane region" description="Helical" evidence="5">
    <location>
        <begin position="180"/>
        <end position="205"/>
    </location>
</feature>
<evidence type="ECO:0000256" key="1">
    <source>
        <dbReference type="ARBA" id="ARBA00004141"/>
    </source>
</evidence>
<evidence type="ECO:0000313" key="7">
    <source>
        <dbReference type="Proteomes" id="UP001375743"/>
    </source>
</evidence>
<evidence type="ECO:0000256" key="3">
    <source>
        <dbReference type="ARBA" id="ARBA00022989"/>
    </source>
</evidence>